<sequence>MEMWGKNKDYKCISTLTKENKNISYYLENNIYYVKWATKTEFEITKTELDFILEEFFTVKEQWYLLGASETNPILEGFGKFIDDNFKKFTPRHASAIAAILVDIGILDSYGKRPVKLRKL</sequence>
<accession>A0A1I6LKT6</accession>
<gene>
    <name evidence="1" type="ORF">SAMN05661086_03352</name>
</gene>
<proteinExistence type="predicted"/>
<evidence type="ECO:0000313" key="2">
    <source>
        <dbReference type="Proteomes" id="UP000199659"/>
    </source>
</evidence>
<evidence type="ECO:0000313" key="1">
    <source>
        <dbReference type="EMBL" id="SFS03890.1"/>
    </source>
</evidence>
<dbReference type="Proteomes" id="UP000199659">
    <property type="component" value="Unassembled WGS sequence"/>
</dbReference>
<organism evidence="1 2">
    <name type="scientific">Anaeromicropila populeti</name>
    <dbReference type="NCBI Taxonomy" id="37658"/>
    <lineage>
        <taxon>Bacteria</taxon>
        <taxon>Bacillati</taxon>
        <taxon>Bacillota</taxon>
        <taxon>Clostridia</taxon>
        <taxon>Lachnospirales</taxon>
        <taxon>Lachnospiraceae</taxon>
        <taxon>Anaeromicropila</taxon>
    </lineage>
</organism>
<dbReference type="STRING" id="37658.SAMN05661086_03352"/>
<reference evidence="1 2" key="1">
    <citation type="submission" date="2016-10" db="EMBL/GenBank/DDBJ databases">
        <authorList>
            <person name="de Groot N.N."/>
        </authorList>
    </citation>
    <scope>NUCLEOTIDE SEQUENCE [LARGE SCALE GENOMIC DNA]</scope>
    <source>
        <strain evidence="1 2">743A</strain>
    </source>
</reference>
<dbReference type="OrthoDB" id="2088042at2"/>
<dbReference type="EMBL" id="FOYZ01000017">
    <property type="protein sequence ID" value="SFS03890.1"/>
    <property type="molecule type" value="Genomic_DNA"/>
</dbReference>
<name>A0A1I6LKT6_9FIRM</name>
<protein>
    <submittedName>
        <fullName evidence="1">Uncharacterized protein</fullName>
    </submittedName>
</protein>
<dbReference type="RefSeq" id="WP_092563419.1">
    <property type="nucleotide sequence ID" value="NZ_FOYZ01000017.1"/>
</dbReference>
<keyword evidence="2" id="KW-1185">Reference proteome</keyword>
<dbReference type="AlphaFoldDB" id="A0A1I6LKT6"/>